<sequence length="256" mass="28339">MGVATIARNALRPGYFSEMARKVYLAGRYGERERDAGRRWAERHAEDLDAWCRARDPDLWDASLVFAARMREDAQPRADALRAAGIHLGGGACYPLLHFLVRRHRPGAVLETGVGAGWSSRAILAALDENGGGHLHSSDFPVFRHPEPERHIGCLVPPYLYPRWTLHVRGDRRNLGPILGDLARAGARPQLLHYDSDKRRGARAEFMRRVGPALAPNAVVVMDDINDDLFFAGLAAGRADVAVFWFEGKYLGVIGA</sequence>
<reference evidence="1 2" key="1">
    <citation type="submission" date="2024-09" db="EMBL/GenBank/DDBJ databases">
        <authorList>
            <person name="Sun Q."/>
            <person name="Mori K."/>
        </authorList>
    </citation>
    <scope>NUCLEOTIDE SEQUENCE [LARGE SCALE GENOMIC DNA]</scope>
    <source>
        <strain evidence="1 2">JCM 3307</strain>
    </source>
</reference>
<accession>A0ABV5MR91</accession>
<dbReference type="InterPro" id="IPR029063">
    <property type="entry name" value="SAM-dependent_MTases_sf"/>
</dbReference>
<dbReference type="RefSeq" id="WP_223104382.1">
    <property type="nucleotide sequence ID" value="NZ_CP061913.1"/>
</dbReference>
<gene>
    <name evidence="1" type="ORF">ACFFTR_50625</name>
</gene>
<dbReference type="SUPFAM" id="SSF53335">
    <property type="entry name" value="S-adenosyl-L-methionine-dependent methyltransferases"/>
    <property type="match status" value="1"/>
</dbReference>
<protein>
    <submittedName>
        <fullName evidence="1">Class I SAM-dependent methyltransferase</fullName>
        <ecNumber evidence="1">2.1.1.-</ecNumber>
    </submittedName>
</protein>
<proteinExistence type="predicted"/>
<dbReference type="Proteomes" id="UP001589608">
    <property type="component" value="Unassembled WGS sequence"/>
</dbReference>
<evidence type="ECO:0000313" key="2">
    <source>
        <dbReference type="Proteomes" id="UP001589608"/>
    </source>
</evidence>
<dbReference type="EC" id="2.1.1.-" evidence="1"/>
<keyword evidence="1" id="KW-0808">Transferase</keyword>
<organism evidence="1 2">
    <name type="scientific">Dactylosporangium vinaceum</name>
    <dbReference type="NCBI Taxonomy" id="53362"/>
    <lineage>
        <taxon>Bacteria</taxon>
        <taxon>Bacillati</taxon>
        <taxon>Actinomycetota</taxon>
        <taxon>Actinomycetes</taxon>
        <taxon>Micromonosporales</taxon>
        <taxon>Micromonosporaceae</taxon>
        <taxon>Dactylosporangium</taxon>
    </lineage>
</organism>
<dbReference type="EMBL" id="JBHMCA010000090">
    <property type="protein sequence ID" value="MFB9451371.1"/>
    <property type="molecule type" value="Genomic_DNA"/>
</dbReference>
<dbReference type="GO" id="GO:0008168">
    <property type="term" value="F:methyltransferase activity"/>
    <property type="evidence" value="ECO:0007669"/>
    <property type="project" value="UniProtKB-KW"/>
</dbReference>
<dbReference type="Pfam" id="PF13578">
    <property type="entry name" value="Methyltransf_24"/>
    <property type="match status" value="1"/>
</dbReference>
<dbReference type="GO" id="GO:0032259">
    <property type="term" value="P:methylation"/>
    <property type="evidence" value="ECO:0007669"/>
    <property type="project" value="UniProtKB-KW"/>
</dbReference>
<comment type="caution">
    <text evidence="1">The sequence shown here is derived from an EMBL/GenBank/DDBJ whole genome shotgun (WGS) entry which is preliminary data.</text>
</comment>
<keyword evidence="2" id="KW-1185">Reference proteome</keyword>
<dbReference type="Gene3D" id="3.40.50.150">
    <property type="entry name" value="Vaccinia Virus protein VP39"/>
    <property type="match status" value="1"/>
</dbReference>
<evidence type="ECO:0000313" key="1">
    <source>
        <dbReference type="EMBL" id="MFB9451371.1"/>
    </source>
</evidence>
<name>A0ABV5MR91_9ACTN</name>
<keyword evidence="1" id="KW-0489">Methyltransferase</keyword>